<organism evidence="1 2">
    <name type="scientific">Porphyromonas cangingivalis</name>
    <dbReference type="NCBI Taxonomy" id="36874"/>
    <lineage>
        <taxon>Bacteria</taxon>
        <taxon>Pseudomonadati</taxon>
        <taxon>Bacteroidota</taxon>
        <taxon>Bacteroidia</taxon>
        <taxon>Bacteroidales</taxon>
        <taxon>Porphyromonadaceae</taxon>
        <taxon>Porphyromonas</taxon>
    </lineage>
</organism>
<dbReference type="PANTHER" id="PTHR35602:SF3">
    <property type="entry name" value="ESTERASE YQIA"/>
    <property type="match status" value="1"/>
</dbReference>
<dbReference type="InterPro" id="IPR008886">
    <property type="entry name" value="UPF0227/Esterase_YqiA"/>
</dbReference>
<dbReference type="EMBL" id="JQJD01000043">
    <property type="protein sequence ID" value="KGN80262.1"/>
    <property type="molecule type" value="Genomic_DNA"/>
</dbReference>
<name>A0A0A2ERE2_PORCN</name>
<dbReference type="InterPro" id="IPR029058">
    <property type="entry name" value="AB_hydrolase_fold"/>
</dbReference>
<dbReference type="STRING" id="36874.HQ34_00855"/>
<accession>A0A0A2ERE2</accession>
<dbReference type="Proteomes" id="UP000030125">
    <property type="component" value="Unassembled WGS sequence"/>
</dbReference>
<sequence>MSPSVSFLVVIMKKILYIHGYNSSSESRTAQVLLAHLGEGFELIHPTFSNDPEEAIPMARRIIREEGVDMVVATSLGGFVALSLRGIPKFVINPSVAPHLTLPNNGYDGDLSGFKRLSKVIWDDIDEAERTNTTGLFGLNDELFSYRDIFSTHYAHVIETEDSHHVLDETITDIVIPHIHSYFGK</sequence>
<reference evidence="1 2" key="1">
    <citation type="submission" date="2014-08" db="EMBL/GenBank/DDBJ databases">
        <title>Porphyromonas cangingivalis strain:COT-109_OH1386 Genome sequencing.</title>
        <authorList>
            <person name="Wallis C."/>
            <person name="Deusch O."/>
            <person name="O'Flynn C."/>
            <person name="Davis I."/>
            <person name="Jospin G."/>
            <person name="Darling A.E."/>
            <person name="Coil D.A."/>
            <person name="Alexiev A."/>
            <person name="Horsfall A."/>
            <person name="Kirkwood N."/>
            <person name="Harris S."/>
            <person name="Eisen J.A."/>
        </authorList>
    </citation>
    <scope>NUCLEOTIDE SEQUENCE [LARGE SCALE GENOMIC DNA]</scope>
    <source>
        <strain evidence="2">COT-109 OH1386</strain>
    </source>
</reference>
<dbReference type="AlphaFoldDB" id="A0A0A2ERE2"/>
<comment type="caution">
    <text evidence="1">The sequence shown here is derived from an EMBL/GenBank/DDBJ whole genome shotgun (WGS) entry which is preliminary data.</text>
</comment>
<dbReference type="eggNOG" id="COG3150">
    <property type="taxonomic scope" value="Bacteria"/>
</dbReference>
<dbReference type="Pfam" id="PF05728">
    <property type="entry name" value="UPF0227"/>
    <property type="match status" value="1"/>
</dbReference>
<evidence type="ECO:0000313" key="1">
    <source>
        <dbReference type="EMBL" id="KGN80262.1"/>
    </source>
</evidence>
<protein>
    <recommendedName>
        <fullName evidence="3">Esterase</fullName>
    </recommendedName>
</protein>
<dbReference type="Gene3D" id="3.40.50.1820">
    <property type="entry name" value="alpha/beta hydrolase"/>
    <property type="match status" value="1"/>
</dbReference>
<evidence type="ECO:0008006" key="3">
    <source>
        <dbReference type="Google" id="ProtNLM"/>
    </source>
</evidence>
<gene>
    <name evidence="1" type="ORF">HQ35_06115</name>
</gene>
<keyword evidence="2" id="KW-1185">Reference proteome</keyword>
<proteinExistence type="predicted"/>
<evidence type="ECO:0000313" key="2">
    <source>
        <dbReference type="Proteomes" id="UP000030125"/>
    </source>
</evidence>
<dbReference type="PANTHER" id="PTHR35602">
    <property type="entry name" value="ESTERASE YQIA-RELATED"/>
    <property type="match status" value="1"/>
</dbReference>